<dbReference type="GO" id="GO:0005737">
    <property type="term" value="C:cytoplasm"/>
    <property type="evidence" value="ECO:0007669"/>
    <property type="project" value="TreeGrafter"/>
</dbReference>
<evidence type="ECO:0000313" key="11">
    <source>
        <dbReference type="RefSeq" id="XP_035873726.1"/>
    </source>
</evidence>
<evidence type="ECO:0000256" key="6">
    <source>
        <dbReference type="ARBA" id="ARBA00022989"/>
    </source>
</evidence>
<dbReference type="GO" id="GO:0008270">
    <property type="term" value="F:zinc ion binding"/>
    <property type="evidence" value="ECO:0007669"/>
    <property type="project" value="UniProtKB-KW"/>
</dbReference>
<protein>
    <submittedName>
        <fullName evidence="11">Uncharacterized protein LOC114515271 isoform X2</fullName>
    </submittedName>
</protein>
<dbReference type="PANTHER" id="PTHR14402">
    <property type="entry name" value="RECEPTOR TRANSPORTING PROTEIN"/>
    <property type="match status" value="1"/>
</dbReference>
<dbReference type="Proteomes" id="UP000504628">
    <property type="component" value="Chromosome 2"/>
</dbReference>
<gene>
    <name evidence="11" type="primary">LOC114515271</name>
</gene>
<keyword evidence="3" id="KW-0479">Metal-binding</keyword>
<dbReference type="GO" id="GO:0051205">
    <property type="term" value="P:protein insertion into membrane"/>
    <property type="evidence" value="ECO:0007669"/>
    <property type="project" value="TreeGrafter"/>
</dbReference>
<feature type="domain" description="3CxxC-type" evidence="9">
    <location>
        <begin position="1"/>
        <end position="88"/>
    </location>
</feature>
<feature type="compositionally biased region" description="Polar residues" evidence="8">
    <location>
        <begin position="399"/>
        <end position="412"/>
    </location>
</feature>
<dbReference type="GO" id="GO:0031849">
    <property type="term" value="F:olfactory receptor binding"/>
    <property type="evidence" value="ECO:0007669"/>
    <property type="project" value="TreeGrafter"/>
</dbReference>
<evidence type="ECO:0000256" key="8">
    <source>
        <dbReference type="SAM" id="MobiDB-lite"/>
    </source>
</evidence>
<dbReference type="InterPro" id="IPR026096">
    <property type="entry name" value="R-trans_p"/>
</dbReference>
<dbReference type="SMART" id="SM01328">
    <property type="entry name" value="zf-3CxxC"/>
    <property type="match status" value="1"/>
</dbReference>
<evidence type="ECO:0000256" key="5">
    <source>
        <dbReference type="ARBA" id="ARBA00022833"/>
    </source>
</evidence>
<keyword evidence="5" id="KW-0862">Zinc</keyword>
<comment type="subcellular location">
    <subcellularLocation>
        <location evidence="1">Membrane</location>
        <topology evidence="1">Single-pass membrane protein</topology>
    </subcellularLocation>
</comment>
<accession>A0A7E6D3W5</accession>
<keyword evidence="10" id="KW-1185">Reference proteome</keyword>
<dbReference type="RefSeq" id="XP_035873726.1">
    <property type="nucleotide sequence ID" value="XM_036017833.1"/>
</dbReference>
<evidence type="ECO:0000256" key="2">
    <source>
        <dbReference type="ARBA" id="ARBA00022692"/>
    </source>
</evidence>
<feature type="region of interest" description="Disordered" evidence="8">
    <location>
        <begin position="373"/>
        <end position="412"/>
    </location>
</feature>
<evidence type="ECO:0000313" key="10">
    <source>
        <dbReference type="Proteomes" id="UP000504628"/>
    </source>
</evidence>
<reference evidence="11" key="1">
    <citation type="submission" date="2025-08" db="UniProtKB">
        <authorList>
            <consortium name="RefSeq"/>
        </authorList>
    </citation>
    <scope>IDENTIFICATION</scope>
    <source>
        <tissue evidence="11">Muscle</tissue>
    </source>
</reference>
<name>A0A7E6D3W5_9CHIR</name>
<evidence type="ECO:0000256" key="3">
    <source>
        <dbReference type="ARBA" id="ARBA00022723"/>
    </source>
</evidence>
<evidence type="ECO:0000259" key="9">
    <source>
        <dbReference type="SMART" id="SM01328"/>
    </source>
</evidence>
<proteinExistence type="predicted"/>
<dbReference type="PANTHER" id="PTHR14402:SF8">
    <property type="entry name" value="RECEPTOR-TRANSPORTING PROTEIN 4"/>
    <property type="match status" value="1"/>
</dbReference>
<feature type="region of interest" description="Disordered" evidence="8">
    <location>
        <begin position="191"/>
        <end position="355"/>
    </location>
</feature>
<keyword evidence="2" id="KW-0812">Transmembrane</keyword>
<dbReference type="Pfam" id="PF13695">
    <property type="entry name" value="Zn_ribbon_3CxxC"/>
    <property type="match status" value="1"/>
</dbReference>
<evidence type="ECO:0000256" key="4">
    <source>
        <dbReference type="ARBA" id="ARBA00022771"/>
    </source>
</evidence>
<dbReference type="GO" id="GO:0001580">
    <property type="term" value="P:detection of chemical stimulus involved in sensory perception of bitter taste"/>
    <property type="evidence" value="ECO:0007669"/>
    <property type="project" value="TreeGrafter"/>
</dbReference>
<dbReference type="GO" id="GO:0006612">
    <property type="term" value="P:protein targeting to membrane"/>
    <property type="evidence" value="ECO:0007669"/>
    <property type="project" value="TreeGrafter"/>
</dbReference>
<sequence>MHLEPRKSQGQVLMRLFGQRCQKCSRSRFEKPKFSSDSTMRILNNLVRRIRERYYGDGVKKYSEIPVIPELPLDGSHDMANCEACVLGFCVQSSQNCMTKPSKSPLPYMEIGSSLPHTGDICEQKQARNQSAGAKEAQGSGCSFEHKMSGPSHATARTQVPGAGPQSKWEVGRQLTPGADRQAARGIGSQPMQAAGSLPQGWTDLQPTRAVGPLPSVRADSKSTLGTGQQIPQRTYSQALRRSGQQSKQETGSQATPGAGLQATKGTDPQPTRRTSSCRDQSAGAKEAQGSGRSFEHKMPGPSHATAGTQMPGAVPQSKQEIGRQPTPGADRQAACGTGSQPIQAAGSLSPGWTDLQPTRAVDPLPSVGAATHGCGSFRRTPATWGSQDRYSHRAPAPDSSSRSFTSTMPRTSRGQDNLLKWGCIICVAALCALVLGR</sequence>
<evidence type="ECO:0000256" key="1">
    <source>
        <dbReference type="ARBA" id="ARBA00004167"/>
    </source>
</evidence>
<dbReference type="InterPro" id="IPR027377">
    <property type="entry name" value="ZAR1/RTP1-5-like_Znf-3CxxC"/>
</dbReference>
<feature type="compositionally biased region" description="Polar residues" evidence="8">
    <location>
        <begin position="222"/>
        <end position="256"/>
    </location>
</feature>
<dbReference type="GeneID" id="114515271"/>
<feature type="compositionally biased region" description="Polar residues" evidence="8">
    <location>
        <begin position="264"/>
        <end position="280"/>
    </location>
</feature>
<dbReference type="AlphaFoldDB" id="A0A7E6D3W5"/>
<keyword evidence="7" id="KW-0472">Membrane</keyword>
<keyword evidence="6" id="KW-1133">Transmembrane helix</keyword>
<organism evidence="10 11">
    <name type="scientific">Phyllostomus discolor</name>
    <name type="common">pale spear-nosed bat</name>
    <dbReference type="NCBI Taxonomy" id="89673"/>
    <lineage>
        <taxon>Eukaryota</taxon>
        <taxon>Metazoa</taxon>
        <taxon>Chordata</taxon>
        <taxon>Craniata</taxon>
        <taxon>Vertebrata</taxon>
        <taxon>Euteleostomi</taxon>
        <taxon>Mammalia</taxon>
        <taxon>Eutheria</taxon>
        <taxon>Laurasiatheria</taxon>
        <taxon>Chiroptera</taxon>
        <taxon>Yangochiroptera</taxon>
        <taxon>Phyllostomidae</taxon>
        <taxon>Phyllostominae</taxon>
        <taxon>Phyllostomus</taxon>
    </lineage>
</organism>
<evidence type="ECO:0000256" key="7">
    <source>
        <dbReference type="ARBA" id="ARBA00023136"/>
    </source>
</evidence>
<keyword evidence="4" id="KW-0863">Zinc-finger</keyword>
<feature type="region of interest" description="Disordered" evidence="8">
    <location>
        <begin position="124"/>
        <end position="170"/>
    </location>
</feature>
<dbReference type="GO" id="GO:0016020">
    <property type="term" value="C:membrane"/>
    <property type="evidence" value="ECO:0007669"/>
    <property type="project" value="UniProtKB-SubCell"/>
</dbReference>